<dbReference type="InterPro" id="IPR036625">
    <property type="entry name" value="E3-bd_dom_sf"/>
</dbReference>
<dbReference type="AlphaFoldDB" id="A0A2G3PNL9"/>
<dbReference type="InterPro" id="IPR055370">
    <property type="entry name" value="Lsr2_DNA-bd"/>
</dbReference>
<evidence type="ECO:0000256" key="2">
    <source>
        <dbReference type="SAM" id="MobiDB-lite"/>
    </source>
</evidence>
<evidence type="ECO:0008006" key="7">
    <source>
        <dbReference type="Google" id="ProtNLM"/>
    </source>
</evidence>
<feature type="domain" description="Lsr2 DNA-binding" evidence="4">
    <location>
        <begin position="81"/>
        <end position="117"/>
    </location>
</feature>
<dbReference type="Proteomes" id="UP000225108">
    <property type="component" value="Unassembled WGS sequence"/>
</dbReference>
<dbReference type="Pfam" id="PF23359">
    <property type="entry name" value="Lsr2_DNA-bd"/>
    <property type="match status" value="1"/>
</dbReference>
<feature type="region of interest" description="Disordered" evidence="2">
    <location>
        <begin position="62"/>
        <end position="82"/>
    </location>
</feature>
<organism evidence="5 6">
    <name type="scientific">Williamsia marianensis</name>
    <dbReference type="NCBI Taxonomy" id="85044"/>
    <lineage>
        <taxon>Bacteria</taxon>
        <taxon>Bacillati</taxon>
        <taxon>Actinomycetota</taxon>
        <taxon>Actinomycetes</taxon>
        <taxon>Mycobacteriales</taxon>
        <taxon>Nocardiaceae</taxon>
        <taxon>Williamsia</taxon>
    </lineage>
</organism>
<evidence type="ECO:0000313" key="5">
    <source>
        <dbReference type="EMBL" id="PHV67448.1"/>
    </source>
</evidence>
<protein>
    <recommendedName>
        <fullName evidence="7">Lsr2 protein</fullName>
    </recommendedName>
</protein>
<dbReference type="Gene3D" id="4.10.320.10">
    <property type="entry name" value="E3-binding domain"/>
    <property type="match status" value="1"/>
</dbReference>
<evidence type="ECO:0000256" key="1">
    <source>
        <dbReference type="ARBA" id="ARBA00023125"/>
    </source>
</evidence>
<evidence type="ECO:0000313" key="6">
    <source>
        <dbReference type="Proteomes" id="UP000225108"/>
    </source>
</evidence>
<comment type="caution">
    <text evidence="5">The sequence shown here is derived from an EMBL/GenBank/DDBJ whole genome shotgun (WGS) entry which is preliminary data.</text>
</comment>
<reference evidence="5 6" key="1">
    <citation type="submission" date="2017-10" db="EMBL/GenBank/DDBJ databases">
        <title>The draft genome sequence of Williamsia sp. BULT 1.1 isolated from the semi-arid grassland soils from South Africa.</title>
        <authorList>
            <person name="Kabwe M.H."/>
            <person name="Govender N."/>
            <person name="Mutseka Lunga P."/>
            <person name="Vikram S."/>
            <person name="Makhalanyane T.P."/>
        </authorList>
    </citation>
    <scope>NUCLEOTIDE SEQUENCE [LARGE SCALE GENOMIC DNA]</scope>
    <source>
        <strain evidence="5 6">BULT 1.1</strain>
    </source>
</reference>
<dbReference type="Pfam" id="PF11774">
    <property type="entry name" value="Lsr2"/>
    <property type="match status" value="1"/>
</dbReference>
<evidence type="ECO:0000259" key="4">
    <source>
        <dbReference type="Pfam" id="PF23359"/>
    </source>
</evidence>
<dbReference type="GO" id="GO:0016746">
    <property type="term" value="F:acyltransferase activity"/>
    <property type="evidence" value="ECO:0007669"/>
    <property type="project" value="InterPro"/>
</dbReference>
<feature type="domain" description="Lsr2 dimerization" evidence="3">
    <location>
        <begin position="1"/>
        <end position="62"/>
    </location>
</feature>
<accession>A0A2G3PNL9</accession>
<name>A0A2G3PNL9_WILMA</name>
<dbReference type="InterPro" id="IPR024412">
    <property type="entry name" value="Lsr2_dim_dom"/>
</dbReference>
<sequence>MARRTIEQITDDLDGSDLDPSEVIVETFTVNGVEYSLDLGPKSAEKFDKDMQKWIDKATKIGGRQRRATAKQSPATSEVRSDKSQLAAIREWARENGYEVSDRGRIPNAIVEAFNAAHN</sequence>
<dbReference type="InterPro" id="IPR042261">
    <property type="entry name" value="Lsr2-like_dimerization"/>
</dbReference>
<gene>
    <name evidence="5" type="ORF">CSW57_06985</name>
</gene>
<dbReference type="EMBL" id="PEBD01000005">
    <property type="protein sequence ID" value="PHV67448.1"/>
    <property type="molecule type" value="Genomic_DNA"/>
</dbReference>
<dbReference type="GO" id="GO:0003677">
    <property type="term" value="F:DNA binding"/>
    <property type="evidence" value="ECO:0007669"/>
    <property type="project" value="UniProtKB-KW"/>
</dbReference>
<evidence type="ECO:0000259" key="3">
    <source>
        <dbReference type="Pfam" id="PF11774"/>
    </source>
</evidence>
<proteinExistence type="predicted"/>
<keyword evidence="1" id="KW-0238">DNA-binding</keyword>
<dbReference type="Gene3D" id="3.30.60.230">
    <property type="entry name" value="Lsr2, dimerization domain"/>
    <property type="match status" value="1"/>
</dbReference>
<dbReference type="RefSeq" id="WP_099382148.1">
    <property type="nucleotide sequence ID" value="NZ_PEBD01000005.1"/>
</dbReference>